<comment type="catalytic activity">
    <reaction evidence="1 10">
        <text>Endonucleolytic cleavage of DNA to give random double-stranded fragments with terminal 5'-phosphates, ATP is simultaneously hydrolyzed.</text>
        <dbReference type="EC" id="3.1.21.3"/>
    </reaction>
</comment>
<dbReference type="InterPro" id="IPR007409">
    <property type="entry name" value="Restrct_endonuc_type1_HsdR_N"/>
</dbReference>
<dbReference type="GO" id="GO:0005524">
    <property type="term" value="F:ATP binding"/>
    <property type="evidence" value="ECO:0007669"/>
    <property type="project" value="UniProtKB-KW"/>
</dbReference>
<proteinExistence type="inferred from homology"/>
<dbReference type="Gene3D" id="3.40.50.300">
    <property type="entry name" value="P-loop containing nucleotide triphosphate hydrolases"/>
    <property type="match status" value="2"/>
</dbReference>
<evidence type="ECO:0000256" key="7">
    <source>
        <dbReference type="ARBA" id="ARBA00022801"/>
    </source>
</evidence>
<evidence type="ECO:0000313" key="13">
    <source>
        <dbReference type="Proteomes" id="UP000186931"/>
    </source>
</evidence>
<dbReference type="Pfam" id="PF22679">
    <property type="entry name" value="T1R_D3-like"/>
    <property type="match status" value="1"/>
</dbReference>
<keyword evidence="8 10" id="KW-0067">ATP-binding</keyword>
<evidence type="ECO:0000256" key="8">
    <source>
        <dbReference type="ARBA" id="ARBA00022840"/>
    </source>
</evidence>
<keyword evidence="9 10" id="KW-0238">DNA-binding</keyword>
<evidence type="ECO:0000256" key="4">
    <source>
        <dbReference type="ARBA" id="ARBA00022741"/>
    </source>
</evidence>
<name>A0A1E8DZE4_9GAMM</name>
<evidence type="ECO:0000256" key="10">
    <source>
        <dbReference type="RuleBase" id="RU364115"/>
    </source>
</evidence>
<keyword evidence="3" id="KW-0540">Nuclease</keyword>
<keyword evidence="4 10" id="KW-0547">Nucleotide-binding</keyword>
<dbReference type="SUPFAM" id="SSF52540">
    <property type="entry name" value="P-loop containing nucleoside triphosphate hydrolases"/>
    <property type="match status" value="2"/>
</dbReference>
<dbReference type="InterPro" id="IPR004473">
    <property type="entry name" value="Restrct_endonuc_typeI_HsdR"/>
</dbReference>
<dbReference type="CDD" id="cd18030">
    <property type="entry name" value="DEXHc_RE_I_HsdR"/>
    <property type="match status" value="1"/>
</dbReference>
<organism evidence="12 13">
    <name type="scientific">Acinetobacter towneri</name>
    <dbReference type="NCBI Taxonomy" id="202956"/>
    <lineage>
        <taxon>Bacteria</taxon>
        <taxon>Pseudomonadati</taxon>
        <taxon>Pseudomonadota</taxon>
        <taxon>Gammaproteobacteria</taxon>
        <taxon>Moraxellales</taxon>
        <taxon>Moraxellaceae</taxon>
        <taxon>Acinetobacter</taxon>
    </lineage>
</organism>
<comment type="subunit">
    <text evidence="10">The type I restriction/modification system is composed of three polypeptides R, M and S.</text>
</comment>
<dbReference type="Proteomes" id="UP000186931">
    <property type="component" value="Unassembled WGS sequence"/>
</dbReference>
<dbReference type="Pfam" id="PF18766">
    <property type="entry name" value="SWI2_SNF2"/>
    <property type="match status" value="1"/>
</dbReference>
<dbReference type="Gene3D" id="1.20.58.910">
    <property type="match status" value="1"/>
</dbReference>
<dbReference type="InterPro" id="IPR027417">
    <property type="entry name" value="P-loop_NTPase"/>
</dbReference>
<dbReference type="STRING" id="202956.BJN41_12620"/>
<dbReference type="InterPro" id="IPR022625">
    <property type="entry name" value="TypeI_RM_Rsu_C"/>
</dbReference>
<dbReference type="EC" id="3.1.21.3" evidence="10"/>
<dbReference type="AlphaFoldDB" id="A0A1E8DZE4"/>
<dbReference type="InterPro" id="IPR014001">
    <property type="entry name" value="Helicase_ATP-bd"/>
</dbReference>
<evidence type="ECO:0000256" key="5">
    <source>
        <dbReference type="ARBA" id="ARBA00022747"/>
    </source>
</evidence>
<dbReference type="NCBIfam" id="TIGR00348">
    <property type="entry name" value="hsdR"/>
    <property type="match status" value="1"/>
</dbReference>
<evidence type="ECO:0000256" key="3">
    <source>
        <dbReference type="ARBA" id="ARBA00022722"/>
    </source>
</evidence>
<dbReference type="PROSITE" id="PS51192">
    <property type="entry name" value="HELICASE_ATP_BIND_1"/>
    <property type="match status" value="1"/>
</dbReference>
<evidence type="ECO:0000256" key="1">
    <source>
        <dbReference type="ARBA" id="ARBA00000851"/>
    </source>
</evidence>
<evidence type="ECO:0000313" key="12">
    <source>
        <dbReference type="EMBL" id="OFE42750.1"/>
    </source>
</evidence>
<feature type="domain" description="Helicase ATP-binding" evidence="11">
    <location>
        <begin position="254"/>
        <end position="420"/>
    </location>
</feature>
<comment type="caution">
    <text evidence="12">The sequence shown here is derived from an EMBL/GenBank/DDBJ whole genome shotgun (WGS) entry which is preliminary data.</text>
</comment>
<dbReference type="eggNOG" id="COG0610">
    <property type="taxonomic scope" value="Bacteria"/>
</dbReference>
<evidence type="ECO:0000259" key="11">
    <source>
        <dbReference type="PROSITE" id="PS51192"/>
    </source>
</evidence>
<evidence type="ECO:0000256" key="6">
    <source>
        <dbReference type="ARBA" id="ARBA00022759"/>
    </source>
</evidence>
<dbReference type="Pfam" id="PF12008">
    <property type="entry name" value="EcoR124_C"/>
    <property type="match status" value="1"/>
</dbReference>
<dbReference type="InterPro" id="IPR040980">
    <property type="entry name" value="SWI2_SNF2"/>
</dbReference>
<dbReference type="GO" id="GO:0003677">
    <property type="term" value="F:DNA binding"/>
    <property type="evidence" value="ECO:0007669"/>
    <property type="project" value="UniProtKB-KW"/>
</dbReference>
<dbReference type="REBASE" id="173386">
    <property type="entry name" value="Ato52ORF12630P"/>
</dbReference>
<comment type="function">
    <text evidence="10">Subunit R is required for both nuclease and ATPase activities, but not for modification.</text>
</comment>
<dbReference type="GO" id="GO:0009307">
    <property type="term" value="P:DNA restriction-modification system"/>
    <property type="evidence" value="ECO:0007669"/>
    <property type="project" value="UniProtKB-KW"/>
</dbReference>
<dbReference type="EMBL" id="MKQS01000026">
    <property type="protein sequence ID" value="OFE42750.1"/>
    <property type="molecule type" value="Genomic_DNA"/>
</dbReference>
<accession>A0A1E8DZE4</accession>
<dbReference type="GO" id="GO:0009035">
    <property type="term" value="F:type I site-specific deoxyribonuclease activity"/>
    <property type="evidence" value="ECO:0007669"/>
    <property type="project" value="UniProtKB-EC"/>
</dbReference>
<dbReference type="PANTHER" id="PTHR30195:SF16">
    <property type="entry name" value="TYPE I RESTRICTION ENZYME ENDONUCLEASE SUBUNIT"/>
    <property type="match status" value="1"/>
</dbReference>
<dbReference type="CDD" id="cd18800">
    <property type="entry name" value="SF2_C_EcoR124I-like"/>
    <property type="match status" value="1"/>
</dbReference>
<reference evidence="12 13" key="1">
    <citation type="submission" date="2016-10" db="EMBL/GenBank/DDBJ databases">
        <title>Genome of airborne Acinetobacter sp. 5-2Ac02 in the hospital environment: Species near to Acinetobacter towneri.</title>
        <authorList>
            <person name="Barbosa B."/>
            <person name="Fernandez-Garcia L."/>
            <person name="Gato E."/>
            <person name="Leao R."/>
            <person name="Albano R."/>
            <person name="Fernandez B."/>
            <person name="Fernandez-Cuenca F."/>
            <person name="Marques E."/>
            <person name="Tomas M."/>
        </authorList>
    </citation>
    <scope>NUCLEOTIDE SEQUENCE [LARGE SCALE GENOMIC DNA]</scope>
    <source>
        <strain evidence="12 13">5-2Ac02</strain>
    </source>
</reference>
<gene>
    <name evidence="12" type="ORF">BJN41_12620</name>
</gene>
<sequence>MSVQSEAQLENQLIEQLKNLGYHQVDLKDENQLLSNLKIQVERANGITSFSANEWAQVLNHLKAGNSFNCAKVLRNRFPVNFDDGSTRHIDFLFADPSQNIYQVTNQIVIDHSASNGHTSRFDVTLLINGLPLVQIELKRAGVELPEAFNQTQRYAKVAYSSGAGLFNYIQLFVISNRDHTHYYSTGTSNFEFTFPWADFDNKHIHKIETFAEAFLKHQHITQMLTEYMVILEVEKRLMVLRPYQIYAVQQIIQRVQHSEQNGYIWHTTGSGKTLTSFKASQLIMRLPEVEKVLFVVDRSDLDTQTVREFNAFKKDSVDTTKNTGTLVTQLGQKHDKLIVTTLQKLNIAISSDRYSDQIRYLKDKKVVIIFDECHRSQFGDTHRNIKRFFNQAQMFGFTGTPIFEKNSQLKIDSQAVTTNALFDECLHKYVITDAIRDGNVLPFQIAYMGKYTSNGIENSDSYEEDVEGIDTKELFDNPARLEMITRYILDNHHIKTKNKTFTAMFCVSSVEVLTQYYELFKKVQQEKQQQAEEQGGIYTPLTIATIFSFAANEELKVEDHSGLIEEESADLPTRISQSNRDKLDQYIAEYNAKFGQNYNSGDEFYAYYRDIANRVRKKEVDILLVVNMFLTGFDSKPLNTLYVDKNLKYHGLIQAFSRTNRILNADKPFGNILCFRNLKQATDQALTLFSNKDEAQRIVLIPSFDSIKEKYNAAVTHLLSIAPDPDQVPHTLETEEQQLEYVKAFREVMRINAQLENFVEYDQNDTDLNKAEFQKHTSQYKYLYNNVRVVQPKDKVSVLNDVNFQLELIHRDTVNVGYILNLLQSVVNHKDPEKKQQYRSQVQDIISTNHNLYDKQELIQKFLDENIPRMANGQSVEQAFAQFWDVEKEKALNELCQKEAIKPEVFKTVLSQYEYTQRLPSREDVKDLPIARPKISERKTLMNTLVLKTRNFIEKFYRGL</sequence>
<evidence type="ECO:0000256" key="2">
    <source>
        <dbReference type="ARBA" id="ARBA00008598"/>
    </source>
</evidence>
<dbReference type="SMART" id="SM00487">
    <property type="entry name" value="DEXDc"/>
    <property type="match status" value="1"/>
</dbReference>
<protein>
    <recommendedName>
        <fullName evidence="10">Type I restriction enzyme endonuclease subunit</fullName>
        <shortName evidence="10">R protein</shortName>
        <ecNumber evidence="10">3.1.21.3</ecNumber>
    </recommendedName>
</protein>
<keyword evidence="6" id="KW-0255">Endonuclease</keyword>
<dbReference type="Pfam" id="PF04313">
    <property type="entry name" value="HSDR_N"/>
    <property type="match status" value="1"/>
</dbReference>
<dbReference type="PANTHER" id="PTHR30195">
    <property type="entry name" value="TYPE I SITE-SPECIFIC DEOXYRIBONUCLEASE PROTEIN SUBUNIT M AND R"/>
    <property type="match status" value="1"/>
</dbReference>
<dbReference type="InterPro" id="IPR055180">
    <property type="entry name" value="HsdR_RecA-like_helicase_dom_2"/>
</dbReference>
<keyword evidence="5 10" id="KW-0680">Restriction system</keyword>
<dbReference type="Gene3D" id="3.90.1570.50">
    <property type="match status" value="1"/>
</dbReference>
<dbReference type="CDD" id="cd22332">
    <property type="entry name" value="HsdR_N"/>
    <property type="match status" value="1"/>
</dbReference>
<dbReference type="RefSeq" id="WP_070155390.1">
    <property type="nucleotide sequence ID" value="NZ_MKQS01000026.1"/>
</dbReference>
<keyword evidence="7 10" id="KW-0378">Hydrolase</keyword>
<comment type="similarity">
    <text evidence="2 10">Belongs to the HsdR family.</text>
</comment>
<evidence type="ECO:0000256" key="9">
    <source>
        <dbReference type="ARBA" id="ARBA00023125"/>
    </source>
</evidence>
<dbReference type="InterPro" id="IPR051268">
    <property type="entry name" value="Type-I_R_enzyme_R_subunit"/>
</dbReference>